<gene>
    <name evidence="1" type="ORF">DL968_16795</name>
</gene>
<proteinExistence type="predicted"/>
<dbReference type="Proteomes" id="UP000854059">
    <property type="component" value="Unassembled WGS sequence"/>
</dbReference>
<evidence type="ECO:0000313" key="1">
    <source>
        <dbReference type="EMBL" id="EGE1989254.1"/>
    </source>
</evidence>
<organism evidence="1 2">
    <name type="scientific">Escherichia coli</name>
    <dbReference type="NCBI Taxonomy" id="562"/>
    <lineage>
        <taxon>Bacteria</taxon>
        <taxon>Pseudomonadati</taxon>
        <taxon>Pseudomonadota</taxon>
        <taxon>Gammaproteobacteria</taxon>
        <taxon>Enterobacterales</taxon>
        <taxon>Enterobacteriaceae</taxon>
        <taxon>Escherichia</taxon>
    </lineage>
</organism>
<evidence type="ECO:0008006" key="3">
    <source>
        <dbReference type="Google" id="ProtNLM"/>
    </source>
</evidence>
<sequence>MKVVFNIDGKKVPLNSLRYKSKEDQIEVMRNWFFENFEDPANACPYESREGGYHYIYGGPYDASEELQAMFEPYVKSNYIEELVGELQGECYEWSGSSNNIDWYDDDLYDAVISSEKPFDKFLENVEKIKALAKSEHHHKPKEHLLSILYTNVITALETLYVELFINSIERDDSYIADCIEKGKTDFKVSKEITALPFRGESIEKIRAELIKAIKEHLISASWHNTELVVKRYKATFGIKAQNDWPIGEIEMATLTRNHLVHRGGKDKEGKPVVITEQDLEQLLEHAMSLGTKLHDSLHNAIQEKICIEESEF</sequence>
<accession>A0AAN3NW52</accession>
<dbReference type="EMBL" id="AAVTXU010000070">
    <property type="protein sequence ID" value="EGE1989254.1"/>
    <property type="molecule type" value="Genomic_DNA"/>
</dbReference>
<protein>
    <recommendedName>
        <fullName evidence="3">RiboL-PSP-HEPN domain-containing protein</fullName>
    </recommendedName>
</protein>
<name>A0AAN3NW52_ECOLX</name>
<evidence type="ECO:0000313" key="2">
    <source>
        <dbReference type="Proteomes" id="UP000854059"/>
    </source>
</evidence>
<reference evidence="1" key="1">
    <citation type="submission" date="2018-05" db="EMBL/GenBank/DDBJ databases">
        <authorList>
            <person name="Ashton P.M."/>
            <person name="Dallman T."/>
            <person name="Nair S."/>
            <person name="De Pinna E."/>
            <person name="Peters T."/>
            <person name="Grant K."/>
        </authorList>
    </citation>
    <scope>NUCLEOTIDE SEQUENCE</scope>
    <source>
        <strain evidence="1">412057</strain>
    </source>
</reference>
<dbReference type="RefSeq" id="WP_032328110.1">
    <property type="nucleotide sequence ID" value="NZ_BGGR01000020.1"/>
</dbReference>
<dbReference type="AlphaFoldDB" id="A0AAN3NW52"/>
<comment type="caution">
    <text evidence="1">The sequence shown here is derived from an EMBL/GenBank/DDBJ whole genome shotgun (WGS) entry which is preliminary data.</text>
</comment>